<reference evidence="1 2" key="1">
    <citation type="submission" date="2015-12" db="EMBL/GenBank/DDBJ databases">
        <title>Draft genome sequence of Mesorhizobium sp. UFLA 01-765, a multitolerant efficient symbiont and plant-growth promoting strain isolated from Zn-mining soil using Leucaena leucocephala as a trap plant.</title>
        <authorList>
            <person name="Rangel W.M."/>
            <person name="Thijs S."/>
            <person name="Longatti S.M."/>
            <person name="Moreira F.M."/>
            <person name="Weyens N."/>
            <person name="Vangronsveld J."/>
            <person name="Van Hamme J.D."/>
            <person name="Bottos E.M."/>
            <person name="Rineau F."/>
        </authorList>
    </citation>
    <scope>NUCLEOTIDE SEQUENCE [LARGE SCALE GENOMIC DNA]</scope>
    <source>
        <strain evidence="1 2">UFLA 01-765</strain>
    </source>
</reference>
<comment type="caution">
    <text evidence="1">The sequence shown here is derived from an EMBL/GenBank/DDBJ whole genome shotgun (WGS) entry which is preliminary data.</text>
</comment>
<dbReference type="SUPFAM" id="SSF53098">
    <property type="entry name" value="Ribonuclease H-like"/>
    <property type="match status" value="1"/>
</dbReference>
<proteinExistence type="predicted"/>
<dbReference type="Gene3D" id="3.30.420.10">
    <property type="entry name" value="Ribonuclease H-like superfamily/Ribonuclease H"/>
    <property type="match status" value="1"/>
</dbReference>
<evidence type="ECO:0000313" key="1">
    <source>
        <dbReference type="EMBL" id="KUM23159.1"/>
    </source>
</evidence>
<protein>
    <submittedName>
        <fullName evidence="1">Integrase</fullName>
    </submittedName>
</protein>
<dbReference type="GO" id="GO:0015074">
    <property type="term" value="P:DNA integration"/>
    <property type="evidence" value="ECO:0007669"/>
    <property type="project" value="InterPro"/>
</dbReference>
<dbReference type="AlphaFoldDB" id="A0A101KM29"/>
<evidence type="ECO:0000313" key="2">
    <source>
        <dbReference type="Proteomes" id="UP000053176"/>
    </source>
</evidence>
<accession>A0A101KM29</accession>
<name>A0A101KM29_RHILI</name>
<sequence length="116" mass="13572">MPLIKEAITNGEPFRAHAFEYVCARNDIEHRTTKARRTIKDATVERFYYESHDQLRSHLSDFVAAYNFARRLKTLKGHTPYELICKAWATQPERFRLNPLQQMPGLNSPPRPCPPM</sequence>
<dbReference type="InterPro" id="IPR036397">
    <property type="entry name" value="RNaseH_sf"/>
</dbReference>
<dbReference type="InterPro" id="IPR012337">
    <property type="entry name" value="RNaseH-like_sf"/>
</dbReference>
<organism evidence="1 2">
    <name type="scientific">Rhizobium loti</name>
    <name type="common">Mesorhizobium loti</name>
    <dbReference type="NCBI Taxonomy" id="381"/>
    <lineage>
        <taxon>Bacteria</taxon>
        <taxon>Pseudomonadati</taxon>
        <taxon>Pseudomonadota</taxon>
        <taxon>Alphaproteobacteria</taxon>
        <taxon>Hyphomicrobiales</taxon>
        <taxon>Phyllobacteriaceae</taxon>
        <taxon>Mesorhizobium</taxon>
    </lineage>
</organism>
<dbReference type="Proteomes" id="UP000053176">
    <property type="component" value="Unassembled WGS sequence"/>
</dbReference>
<gene>
    <name evidence="1" type="ORF">AU467_34170</name>
</gene>
<dbReference type="EMBL" id="LPWA01000179">
    <property type="protein sequence ID" value="KUM23159.1"/>
    <property type="molecule type" value="Genomic_DNA"/>
</dbReference>
<dbReference type="GO" id="GO:0003676">
    <property type="term" value="F:nucleic acid binding"/>
    <property type="evidence" value="ECO:0007669"/>
    <property type="project" value="InterPro"/>
</dbReference>